<evidence type="ECO:0000256" key="15">
    <source>
        <dbReference type="ARBA" id="ARBA00024861"/>
    </source>
</evidence>
<dbReference type="CDD" id="cd13595">
    <property type="entry name" value="PBP2_HisGs"/>
    <property type="match status" value="1"/>
</dbReference>
<dbReference type="GO" id="GO:0005737">
    <property type="term" value="C:cytoplasm"/>
    <property type="evidence" value="ECO:0007669"/>
    <property type="project" value="UniProtKB-SubCell"/>
</dbReference>
<accession>A0A3M0C3U3</accession>
<keyword evidence="11 16" id="KW-0808">Transferase</keyword>
<evidence type="ECO:0000256" key="6">
    <source>
        <dbReference type="ARBA" id="ARBA00011946"/>
    </source>
</evidence>
<dbReference type="EMBL" id="REFR01000016">
    <property type="protein sequence ID" value="RMB01486.1"/>
    <property type="molecule type" value="Genomic_DNA"/>
</dbReference>
<gene>
    <name evidence="16" type="primary">hisG</name>
    <name evidence="18" type="ORF">BXY39_3671</name>
</gene>
<comment type="similarity">
    <text evidence="4 16">Belongs to the ATP phosphoribosyltransferase family. Short subfamily.</text>
</comment>
<dbReference type="NCBIfam" id="TIGR00070">
    <property type="entry name" value="hisG"/>
    <property type="match status" value="1"/>
</dbReference>
<evidence type="ECO:0000256" key="5">
    <source>
        <dbReference type="ARBA" id="ARBA00011496"/>
    </source>
</evidence>
<evidence type="ECO:0000256" key="7">
    <source>
        <dbReference type="ARBA" id="ARBA00020998"/>
    </source>
</evidence>
<evidence type="ECO:0000256" key="13">
    <source>
        <dbReference type="ARBA" id="ARBA00022840"/>
    </source>
</evidence>
<proteinExistence type="inferred from homology"/>
<dbReference type="GO" id="GO:0003879">
    <property type="term" value="F:ATP phosphoribosyltransferase activity"/>
    <property type="evidence" value="ECO:0007669"/>
    <property type="project" value="UniProtKB-UniRule"/>
</dbReference>
<dbReference type="OrthoDB" id="9806435at2"/>
<evidence type="ECO:0000256" key="4">
    <source>
        <dbReference type="ARBA" id="ARBA00009489"/>
    </source>
</evidence>
<evidence type="ECO:0000313" key="18">
    <source>
        <dbReference type="EMBL" id="RMB01486.1"/>
    </source>
</evidence>
<dbReference type="SUPFAM" id="SSF53850">
    <property type="entry name" value="Periplasmic binding protein-like II"/>
    <property type="match status" value="1"/>
</dbReference>
<evidence type="ECO:0000256" key="10">
    <source>
        <dbReference type="ARBA" id="ARBA00022676"/>
    </source>
</evidence>
<keyword evidence="9 16" id="KW-0028">Amino-acid biosynthesis</keyword>
<sequence>MELSEKLVLALPKGRILKEVMPLVRLAGIEPEPAFDDPASRQLQFATNVPNLSIIRVRAFDAATFVAFGGAHMGVVGNDVLMEFGYSDLYSPIDLDIGHCRLSLAMPETAADEDPQGWSHIRVATKYPNLTCRYFAERGIQAECVKLNGAMELAPSLGLSKRIVDLVSTGGTLKANKLKEVAVLARITSRLVVNRPAFKVRPAELTYWIDRFKEAVSHGQAA</sequence>
<dbReference type="FunCoup" id="A0A3M0C3U3">
    <property type="interactions" value="484"/>
</dbReference>
<comment type="pathway">
    <text evidence="3 16">Amino-acid biosynthesis; L-histidine biosynthesis; L-histidine from 5-phospho-alpha-D-ribose 1-diphosphate: step 1/9.</text>
</comment>
<dbReference type="RefSeq" id="WP_121940305.1">
    <property type="nucleotide sequence ID" value="NZ_REFR01000016.1"/>
</dbReference>
<dbReference type="EC" id="2.4.2.17" evidence="6 16"/>
<dbReference type="PANTHER" id="PTHR21403">
    <property type="entry name" value="ATP PHOSPHORIBOSYLTRANSFERASE ATP-PRTASE"/>
    <property type="match status" value="1"/>
</dbReference>
<comment type="caution">
    <text evidence="18">The sequence shown here is derived from an EMBL/GenBank/DDBJ whole genome shotgun (WGS) entry which is preliminary data.</text>
</comment>
<dbReference type="InterPro" id="IPR013820">
    <property type="entry name" value="ATP_PRibTrfase_cat"/>
</dbReference>
<evidence type="ECO:0000256" key="16">
    <source>
        <dbReference type="HAMAP-Rule" id="MF_01018"/>
    </source>
</evidence>
<comment type="subunit">
    <text evidence="5 16">Heteromultimer composed of HisG and HisZ subunits.</text>
</comment>
<protein>
    <recommendedName>
        <fullName evidence="7 16">ATP phosphoribosyltransferase</fullName>
        <shortName evidence="16">ATP-PRT</shortName>
        <shortName evidence="16">ATP-PRTase</shortName>
        <ecNumber evidence="6 16">2.4.2.17</ecNumber>
    </recommendedName>
</protein>
<dbReference type="Pfam" id="PF01634">
    <property type="entry name" value="HisG"/>
    <property type="match status" value="1"/>
</dbReference>
<dbReference type="GO" id="GO:0005524">
    <property type="term" value="F:ATP binding"/>
    <property type="evidence" value="ECO:0007669"/>
    <property type="project" value="UniProtKB-KW"/>
</dbReference>
<comment type="function">
    <text evidence="15 16">Catalyzes the condensation of ATP and 5-phosphoribose 1-diphosphate to form N'-(5'-phosphoribosyl)-ATP (PR-ATP). Has a crucial role in the pathway because the rate of histidine biosynthesis seems to be controlled primarily by regulation of HisG enzymatic activity.</text>
</comment>
<keyword evidence="13 16" id="KW-0067">ATP-binding</keyword>
<evidence type="ECO:0000256" key="14">
    <source>
        <dbReference type="ARBA" id="ARBA00023102"/>
    </source>
</evidence>
<dbReference type="GO" id="GO:0000105">
    <property type="term" value="P:L-histidine biosynthetic process"/>
    <property type="evidence" value="ECO:0007669"/>
    <property type="project" value="UniProtKB-UniRule"/>
</dbReference>
<comment type="domain">
    <text evidence="16">Lacks the C-terminal regulatory region which is replaced by HisZ.</text>
</comment>
<organism evidence="18 19">
    <name type="scientific">Eilatimonas milleporae</name>
    <dbReference type="NCBI Taxonomy" id="911205"/>
    <lineage>
        <taxon>Bacteria</taxon>
        <taxon>Pseudomonadati</taxon>
        <taxon>Pseudomonadota</taxon>
        <taxon>Alphaproteobacteria</taxon>
        <taxon>Kordiimonadales</taxon>
        <taxon>Kordiimonadaceae</taxon>
        <taxon>Eilatimonas</taxon>
    </lineage>
</organism>
<dbReference type="Gene3D" id="3.40.190.10">
    <property type="entry name" value="Periplasmic binding protein-like II"/>
    <property type="match status" value="2"/>
</dbReference>
<comment type="catalytic activity">
    <reaction evidence="1 16">
        <text>1-(5-phospho-beta-D-ribosyl)-ATP + diphosphate = 5-phospho-alpha-D-ribose 1-diphosphate + ATP</text>
        <dbReference type="Rhea" id="RHEA:18473"/>
        <dbReference type="ChEBI" id="CHEBI:30616"/>
        <dbReference type="ChEBI" id="CHEBI:33019"/>
        <dbReference type="ChEBI" id="CHEBI:58017"/>
        <dbReference type="ChEBI" id="CHEBI:73183"/>
        <dbReference type="EC" id="2.4.2.17"/>
    </reaction>
</comment>
<dbReference type="AlphaFoldDB" id="A0A3M0C3U3"/>
<dbReference type="InterPro" id="IPR018198">
    <property type="entry name" value="ATP_PRibTrfase_CS"/>
</dbReference>
<dbReference type="InterPro" id="IPR001348">
    <property type="entry name" value="ATP_PRibTrfase_HisG"/>
</dbReference>
<dbReference type="Proteomes" id="UP000271227">
    <property type="component" value="Unassembled WGS sequence"/>
</dbReference>
<evidence type="ECO:0000256" key="9">
    <source>
        <dbReference type="ARBA" id="ARBA00022605"/>
    </source>
</evidence>
<keyword evidence="12 16" id="KW-0547">Nucleotide-binding</keyword>
<reference evidence="18 19" key="1">
    <citation type="submission" date="2018-10" db="EMBL/GenBank/DDBJ databases">
        <title>Genomic Encyclopedia of Archaeal and Bacterial Type Strains, Phase II (KMG-II): from individual species to whole genera.</title>
        <authorList>
            <person name="Goeker M."/>
        </authorList>
    </citation>
    <scope>NUCLEOTIDE SEQUENCE [LARGE SCALE GENOMIC DNA]</scope>
    <source>
        <strain evidence="18 19">DSM 25217</strain>
    </source>
</reference>
<keyword evidence="8 16" id="KW-0963">Cytoplasm</keyword>
<keyword evidence="10 16" id="KW-0328">Glycosyltransferase</keyword>
<comment type="subcellular location">
    <subcellularLocation>
        <location evidence="2 16">Cytoplasm</location>
    </subcellularLocation>
</comment>
<dbReference type="PROSITE" id="PS01316">
    <property type="entry name" value="ATP_P_PHORIBOSYLTR"/>
    <property type="match status" value="1"/>
</dbReference>
<dbReference type="HAMAP" id="MF_01018">
    <property type="entry name" value="HisG_Short"/>
    <property type="match status" value="1"/>
</dbReference>
<dbReference type="InParanoid" id="A0A3M0C3U3"/>
<evidence type="ECO:0000313" key="19">
    <source>
        <dbReference type="Proteomes" id="UP000271227"/>
    </source>
</evidence>
<name>A0A3M0C3U3_9PROT</name>
<dbReference type="InterPro" id="IPR024893">
    <property type="entry name" value="ATP_PRibTrfase_HisG_short"/>
</dbReference>
<evidence type="ECO:0000256" key="8">
    <source>
        <dbReference type="ARBA" id="ARBA00022490"/>
    </source>
</evidence>
<evidence type="ECO:0000256" key="12">
    <source>
        <dbReference type="ARBA" id="ARBA00022741"/>
    </source>
</evidence>
<evidence type="ECO:0000256" key="2">
    <source>
        <dbReference type="ARBA" id="ARBA00004496"/>
    </source>
</evidence>
<keyword evidence="19" id="KW-1185">Reference proteome</keyword>
<evidence type="ECO:0000256" key="11">
    <source>
        <dbReference type="ARBA" id="ARBA00022679"/>
    </source>
</evidence>
<feature type="domain" description="ATP phosphoribosyltransferase catalytic" evidence="17">
    <location>
        <begin position="58"/>
        <end position="213"/>
    </location>
</feature>
<evidence type="ECO:0000256" key="3">
    <source>
        <dbReference type="ARBA" id="ARBA00004667"/>
    </source>
</evidence>
<dbReference type="PANTHER" id="PTHR21403:SF8">
    <property type="entry name" value="ATP PHOSPHORIBOSYLTRANSFERASE"/>
    <property type="match status" value="1"/>
</dbReference>
<evidence type="ECO:0000259" key="17">
    <source>
        <dbReference type="Pfam" id="PF01634"/>
    </source>
</evidence>
<evidence type="ECO:0000256" key="1">
    <source>
        <dbReference type="ARBA" id="ARBA00000915"/>
    </source>
</evidence>
<dbReference type="UniPathway" id="UPA00031">
    <property type="reaction ID" value="UER00006"/>
</dbReference>
<dbReference type="FunFam" id="3.40.190.10:FF:000008">
    <property type="entry name" value="ATP phosphoribosyltransferase"/>
    <property type="match status" value="1"/>
</dbReference>
<keyword evidence="14 16" id="KW-0368">Histidine biosynthesis</keyword>